<dbReference type="SUPFAM" id="SSF51905">
    <property type="entry name" value="FAD/NAD(P)-binding domain"/>
    <property type="match status" value="1"/>
</dbReference>
<accession>A0ABW6YD84</accession>
<dbReference type="PANTHER" id="PTHR40254">
    <property type="entry name" value="BLR0577 PROTEIN"/>
    <property type="match status" value="1"/>
</dbReference>
<sequence length="681" mass="74119">MTRICVIGAGPRGLSVVERLCANSRLPQWQGRRFAVHLVDPRGAGGQVWRTDQNAELLMNTVASQITLFSDDSVDCAGPVVPGPSLHQWAALLDDLAPPGALPEEDRREAQALGPDTYPTRRLYGHYLEWVLAWLRRHAPRNITLTVHRATAVALRDDVPGAEEDPGAGTQTVVLDDGTALDALDAVVLAQGHLPMRRTARERAWADHAERSGLAYHPPGNPADLDLRPIAPGRRVGLLGMGLTCFDVVALLTTGRGGRFERYGGRLEYRPSGREPELYLGSRRGVPYHARGENEKGVSGRHEPLFLTPAVIDALRRRHLSAGPPLSFRTDVWPLVSREVRAVYYHALIAGRSGPAAAGAFRAEFVARGGGADTGDLLDHYGVPRSRRWSWERIERPYGDRVFTCPEDFRDWLLPHLRADVAEALKGNVTSPLKAALDVLRDLRNEIRLVVDHGGIGGRSYREELSGWYTPLNAFLSIGPPARRIEELTALIEAGIVQVCGPGTRAEPDPDGGGFRLRSARVPGSTVRVTALIEARLPETDVRTTADALVRGLLKSGQCAPYRIPDADGEEPYETGGIAVSRKPYHLLDAALRPHPRRFAFGVPTEGVHWVTAAGIRPGVDSVIVGDSDAIARTCLPAADARLAASRGRPLAAPYLHRHVPLAWLPSTWAAPALLAREPHA</sequence>
<dbReference type="Proteomes" id="UP001603013">
    <property type="component" value="Unassembled WGS sequence"/>
</dbReference>
<dbReference type="InterPro" id="IPR036188">
    <property type="entry name" value="FAD/NAD-bd_sf"/>
</dbReference>
<dbReference type="PANTHER" id="PTHR40254:SF1">
    <property type="entry name" value="BLR0577 PROTEIN"/>
    <property type="match status" value="1"/>
</dbReference>
<evidence type="ECO:0000259" key="1">
    <source>
        <dbReference type="Pfam" id="PF13454"/>
    </source>
</evidence>
<dbReference type="InterPro" id="IPR052189">
    <property type="entry name" value="L-asp_N-monooxygenase_NS-form"/>
</dbReference>
<keyword evidence="3" id="KW-1185">Reference proteome</keyword>
<protein>
    <submittedName>
        <fullName evidence="2">FAD/NAD(P)-binding protein</fullName>
    </submittedName>
</protein>
<dbReference type="Pfam" id="PF13454">
    <property type="entry name" value="NAD_binding_9"/>
    <property type="match status" value="1"/>
</dbReference>
<gene>
    <name evidence="2" type="ORF">ACF05T_15885</name>
</gene>
<proteinExistence type="predicted"/>
<dbReference type="InterPro" id="IPR038732">
    <property type="entry name" value="HpyO/CreE_NAD-binding"/>
</dbReference>
<dbReference type="EMBL" id="JBIBSM010000007">
    <property type="protein sequence ID" value="MFF8277570.1"/>
    <property type="molecule type" value="Genomic_DNA"/>
</dbReference>
<dbReference type="Gene3D" id="3.50.50.60">
    <property type="entry name" value="FAD/NAD(P)-binding domain"/>
    <property type="match status" value="1"/>
</dbReference>
<evidence type="ECO:0000313" key="2">
    <source>
        <dbReference type="EMBL" id="MFF8277570.1"/>
    </source>
</evidence>
<name>A0ABW6YD84_9ACTN</name>
<evidence type="ECO:0000313" key="3">
    <source>
        <dbReference type="Proteomes" id="UP001603013"/>
    </source>
</evidence>
<reference evidence="2 3" key="1">
    <citation type="submission" date="2024-10" db="EMBL/GenBank/DDBJ databases">
        <title>The Natural Products Discovery Center: Release of the First 8490 Sequenced Strains for Exploring Actinobacteria Biosynthetic Diversity.</title>
        <authorList>
            <person name="Kalkreuter E."/>
            <person name="Kautsar S.A."/>
            <person name="Yang D."/>
            <person name="Bader C.D."/>
            <person name="Teijaro C.N."/>
            <person name="Fluegel L."/>
            <person name="Davis C.M."/>
            <person name="Simpson J.R."/>
            <person name="Lauterbach L."/>
            <person name="Steele A.D."/>
            <person name="Gui C."/>
            <person name="Meng S."/>
            <person name="Li G."/>
            <person name="Viehrig K."/>
            <person name="Ye F."/>
            <person name="Su P."/>
            <person name="Kiefer A.F."/>
            <person name="Nichols A."/>
            <person name="Cepeda A.J."/>
            <person name="Yan W."/>
            <person name="Fan B."/>
            <person name="Jiang Y."/>
            <person name="Adhikari A."/>
            <person name="Zheng C.-J."/>
            <person name="Schuster L."/>
            <person name="Cowan T.M."/>
            <person name="Smanski M.J."/>
            <person name="Chevrette M.G."/>
            <person name="De Carvalho L.P.S."/>
            <person name="Shen B."/>
        </authorList>
    </citation>
    <scope>NUCLEOTIDE SEQUENCE [LARGE SCALE GENOMIC DNA]</scope>
    <source>
        <strain evidence="2 3">NPDC015755</strain>
    </source>
</reference>
<dbReference type="RefSeq" id="WP_391934845.1">
    <property type="nucleotide sequence ID" value="NZ_JBIBSM010000007.1"/>
</dbReference>
<feature type="domain" description="FAD-dependent urate hydroxylase HpyO/Asp monooxygenase CreE-like FAD/NAD(P)-binding" evidence="1">
    <location>
        <begin position="6"/>
        <end position="193"/>
    </location>
</feature>
<organism evidence="2 3">
    <name type="scientific">Streptomyces lateritius</name>
    <dbReference type="NCBI Taxonomy" id="67313"/>
    <lineage>
        <taxon>Bacteria</taxon>
        <taxon>Bacillati</taxon>
        <taxon>Actinomycetota</taxon>
        <taxon>Actinomycetes</taxon>
        <taxon>Kitasatosporales</taxon>
        <taxon>Streptomycetaceae</taxon>
        <taxon>Streptomyces</taxon>
    </lineage>
</organism>
<comment type="caution">
    <text evidence="2">The sequence shown here is derived from an EMBL/GenBank/DDBJ whole genome shotgun (WGS) entry which is preliminary data.</text>
</comment>